<proteinExistence type="predicted"/>
<evidence type="ECO:0000313" key="2">
    <source>
        <dbReference type="EMBL" id="JAD72066.1"/>
    </source>
</evidence>
<name>A0A0A9C942_ARUDO</name>
<dbReference type="EMBL" id="GBRH01225829">
    <property type="protein sequence ID" value="JAD72066.1"/>
    <property type="molecule type" value="Transcribed_RNA"/>
</dbReference>
<organism evidence="2">
    <name type="scientific">Arundo donax</name>
    <name type="common">Giant reed</name>
    <name type="synonym">Donax arundinaceus</name>
    <dbReference type="NCBI Taxonomy" id="35708"/>
    <lineage>
        <taxon>Eukaryota</taxon>
        <taxon>Viridiplantae</taxon>
        <taxon>Streptophyta</taxon>
        <taxon>Embryophyta</taxon>
        <taxon>Tracheophyta</taxon>
        <taxon>Spermatophyta</taxon>
        <taxon>Magnoliopsida</taxon>
        <taxon>Liliopsida</taxon>
        <taxon>Poales</taxon>
        <taxon>Poaceae</taxon>
        <taxon>PACMAD clade</taxon>
        <taxon>Arundinoideae</taxon>
        <taxon>Arundineae</taxon>
        <taxon>Arundo</taxon>
    </lineage>
</organism>
<reference evidence="2" key="2">
    <citation type="journal article" date="2015" name="Data Brief">
        <title>Shoot transcriptome of the giant reed, Arundo donax.</title>
        <authorList>
            <person name="Barrero R.A."/>
            <person name="Guerrero F.D."/>
            <person name="Moolhuijzen P."/>
            <person name="Goolsby J.A."/>
            <person name="Tidwell J."/>
            <person name="Bellgard S.E."/>
            <person name="Bellgard M.I."/>
        </authorList>
    </citation>
    <scope>NUCLEOTIDE SEQUENCE</scope>
    <source>
        <tissue evidence="2">Shoot tissue taken approximately 20 cm above the soil surface</tissue>
    </source>
</reference>
<sequence>MHCITLNSRIPLIQDKTYRLMACLDHKSSHNLIPDNARLMPNGMSRSDHNFKEKQSARC</sequence>
<accession>A0A0A9C942</accession>
<protein>
    <submittedName>
        <fullName evidence="2">Uncharacterized protein</fullName>
    </submittedName>
</protein>
<feature type="region of interest" description="Disordered" evidence="1">
    <location>
        <begin position="35"/>
        <end position="59"/>
    </location>
</feature>
<evidence type="ECO:0000256" key="1">
    <source>
        <dbReference type="SAM" id="MobiDB-lite"/>
    </source>
</evidence>
<feature type="compositionally biased region" description="Basic and acidic residues" evidence="1">
    <location>
        <begin position="46"/>
        <end position="59"/>
    </location>
</feature>
<dbReference type="AlphaFoldDB" id="A0A0A9C942"/>
<reference evidence="2" key="1">
    <citation type="submission" date="2014-09" db="EMBL/GenBank/DDBJ databases">
        <authorList>
            <person name="Magalhaes I.L.F."/>
            <person name="Oliveira U."/>
            <person name="Santos F.R."/>
            <person name="Vidigal T.H.D.A."/>
            <person name="Brescovit A.D."/>
            <person name="Santos A.J."/>
        </authorList>
    </citation>
    <scope>NUCLEOTIDE SEQUENCE</scope>
    <source>
        <tissue evidence="2">Shoot tissue taken approximately 20 cm above the soil surface</tissue>
    </source>
</reference>